<dbReference type="InterPro" id="IPR003439">
    <property type="entry name" value="ABC_transporter-like_ATP-bd"/>
</dbReference>
<dbReference type="SUPFAM" id="SSF52540">
    <property type="entry name" value="P-loop containing nucleoside triphosphate hydrolases"/>
    <property type="match status" value="1"/>
</dbReference>
<keyword evidence="2" id="KW-0813">Transport</keyword>
<dbReference type="GO" id="GO:0015833">
    <property type="term" value="P:peptide transport"/>
    <property type="evidence" value="ECO:0007669"/>
    <property type="project" value="InterPro"/>
</dbReference>
<evidence type="ECO:0000256" key="5">
    <source>
        <dbReference type="SAM" id="MobiDB-lite"/>
    </source>
</evidence>
<dbReference type="Pfam" id="PF00005">
    <property type="entry name" value="ABC_tran"/>
    <property type="match status" value="1"/>
</dbReference>
<name>A0A1H9R523_9EURY</name>
<dbReference type="InterPro" id="IPR017871">
    <property type="entry name" value="ABC_transporter-like_CS"/>
</dbReference>
<dbReference type="InterPro" id="IPR003593">
    <property type="entry name" value="AAA+_ATPase"/>
</dbReference>
<dbReference type="InterPro" id="IPR027417">
    <property type="entry name" value="P-loop_NTPase"/>
</dbReference>
<dbReference type="CDD" id="cd03257">
    <property type="entry name" value="ABC_NikE_OppD_transporters"/>
    <property type="match status" value="1"/>
</dbReference>
<dbReference type="Gene3D" id="3.40.50.300">
    <property type="entry name" value="P-loop containing nucleotide triphosphate hydrolases"/>
    <property type="match status" value="1"/>
</dbReference>
<evidence type="ECO:0000256" key="2">
    <source>
        <dbReference type="ARBA" id="ARBA00022448"/>
    </source>
</evidence>
<dbReference type="STRING" id="1186196.SAMN04489841_4275"/>
<dbReference type="InterPro" id="IPR013563">
    <property type="entry name" value="Oligopep_ABC_C"/>
</dbReference>
<evidence type="ECO:0000256" key="3">
    <source>
        <dbReference type="ARBA" id="ARBA00022741"/>
    </source>
</evidence>
<dbReference type="RefSeq" id="WP_090621512.1">
    <property type="nucleotide sequence ID" value="NZ_FOFD01000007.1"/>
</dbReference>
<proteinExistence type="inferred from homology"/>
<evidence type="ECO:0000256" key="4">
    <source>
        <dbReference type="ARBA" id="ARBA00022840"/>
    </source>
</evidence>
<evidence type="ECO:0000259" key="6">
    <source>
        <dbReference type="PROSITE" id="PS50893"/>
    </source>
</evidence>
<dbReference type="InterPro" id="IPR050319">
    <property type="entry name" value="ABC_transp_ATP-bind"/>
</dbReference>
<evidence type="ECO:0000256" key="1">
    <source>
        <dbReference type="ARBA" id="ARBA00005417"/>
    </source>
</evidence>
<keyword evidence="8" id="KW-1185">Reference proteome</keyword>
<protein>
    <submittedName>
        <fullName evidence="7">Peptide/nickel transport system ATP-binding protein</fullName>
    </submittedName>
</protein>
<dbReference type="Proteomes" id="UP000199114">
    <property type="component" value="Unassembled WGS sequence"/>
</dbReference>
<keyword evidence="3" id="KW-0547">Nucleotide-binding</keyword>
<dbReference type="GO" id="GO:0016887">
    <property type="term" value="F:ATP hydrolysis activity"/>
    <property type="evidence" value="ECO:0007669"/>
    <property type="project" value="InterPro"/>
</dbReference>
<sequence length="441" mass="48154">MTTAGDDPLLRAEGLEKYYETADGVLDRLFGRSETVRAVDGVDLEIREGETLGLVGESGCGKTTLGRTLLRLLEPTGGTITYRGTELTDCAPSQLRALRTEIQYVFQNPTASLNPQLTVADIVGEALAVHDIVPDDRRDERVRELLETVGLRADHAARYPREFSGGQRQRIGIARALAVEPDLIVCDEPVSGLDVSVQARILNLLADLQDQFGLSYLFIAHDLSVVDHIADRVAVMYLGGLVEVGTTAEVFADPSHPYTEALLSAIPEPDPRWEGDRIVLEESVPSPTDPPSGCRFHTRCPKVIPPAAYDLETDTFRAIMALRSRLAETDPDTLHSRLDDRDDAAAALRDAHGIPRRLHDPDADAVLTDALEAAVAGDLERARRRLAAAFETPCETTAPELTAGTADHPIACHRFDERFAAETDSNENRTRSNGTRSDHAQ</sequence>
<dbReference type="AlphaFoldDB" id="A0A1H9R523"/>
<dbReference type="Pfam" id="PF08352">
    <property type="entry name" value="oligo_HPY"/>
    <property type="match status" value="1"/>
</dbReference>
<dbReference type="PANTHER" id="PTHR43776:SF7">
    <property type="entry name" value="D,D-DIPEPTIDE TRANSPORT ATP-BINDING PROTEIN DDPF-RELATED"/>
    <property type="match status" value="1"/>
</dbReference>
<evidence type="ECO:0000313" key="8">
    <source>
        <dbReference type="Proteomes" id="UP000199114"/>
    </source>
</evidence>
<feature type="region of interest" description="Disordered" evidence="5">
    <location>
        <begin position="418"/>
        <end position="441"/>
    </location>
</feature>
<dbReference type="GO" id="GO:0055085">
    <property type="term" value="P:transmembrane transport"/>
    <property type="evidence" value="ECO:0007669"/>
    <property type="project" value="UniProtKB-ARBA"/>
</dbReference>
<dbReference type="SMART" id="SM00382">
    <property type="entry name" value="AAA"/>
    <property type="match status" value="1"/>
</dbReference>
<dbReference type="EMBL" id="FOFD01000007">
    <property type="protein sequence ID" value="SER67635.1"/>
    <property type="molecule type" value="Genomic_DNA"/>
</dbReference>
<dbReference type="OrthoDB" id="18209at2157"/>
<dbReference type="PANTHER" id="PTHR43776">
    <property type="entry name" value="TRANSPORT ATP-BINDING PROTEIN"/>
    <property type="match status" value="1"/>
</dbReference>
<dbReference type="GO" id="GO:0005524">
    <property type="term" value="F:ATP binding"/>
    <property type="evidence" value="ECO:0007669"/>
    <property type="project" value="UniProtKB-KW"/>
</dbReference>
<reference evidence="8" key="1">
    <citation type="submission" date="2016-10" db="EMBL/GenBank/DDBJ databases">
        <authorList>
            <person name="Varghese N."/>
            <person name="Submissions S."/>
        </authorList>
    </citation>
    <scope>NUCLEOTIDE SEQUENCE [LARGE SCALE GENOMIC DNA]</scope>
    <source>
        <strain evidence="8">DSM 25055</strain>
    </source>
</reference>
<dbReference type="PROSITE" id="PS00211">
    <property type="entry name" value="ABC_TRANSPORTER_1"/>
    <property type="match status" value="1"/>
</dbReference>
<evidence type="ECO:0000313" key="7">
    <source>
        <dbReference type="EMBL" id="SER67635.1"/>
    </source>
</evidence>
<dbReference type="FunFam" id="3.40.50.300:FF:000016">
    <property type="entry name" value="Oligopeptide ABC transporter ATP-binding component"/>
    <property type="match status" value="1"/>
</dbReference>
<dbReference type="NCBIfam" id="TIGR01727">
    <property type="entry name" value="oligo_HPY"/>
    <property type="match status" value="1"/>
</dbReference>
<feature type="domain" description="ABC transporter" evidence="6">
    <location>
        <begin position="10"/>
        <end position="263"/>
    </location>
</feature>
<accession>A0A1H9R523</accession>
<keyword evidence="4 7" id="KW-0067">ATP-binding</keyword>
<comment type="similarity">
    <text evidence="1">Belongs to the ABC transporter superfamily.</text>
</comment>
<gene>
    <name evidence="7" type="ORF">SAMN04489841_4275</name>
</gene>
<dbReference type="PROSITE" id="PS50893">
    <property type="entry name" value="ABC_TRANSPORTER_2"/>
    <property type="match status" value="1"/>
</dbReference>
<organism evidence="7 8">
    <name type="scientific">Natrinema salaciae</name>
    <dbReference type="NCBI Taxonomy" id="1186196"/>
    <lineage>
        <taxon>Archaea</taxon>
        <taxon>Methanobacteriati</taxon>
        <taxon>Methanobacteriota</taxon>
        <taxon>Stenosarchaea group</taxon>
        <taxon>Halobacteria</taxon>
        <taxon>Halobacteriales</taxon>
        <taxon>Natrialbaceae</taxon>
        <taxon>Natrinema</taxon>
    </lineage>
</organism>